<evidence type="ECO:0000259" key="3">
    <source>
        <dbReference type="PROSITE" id="PS51782"/>
    </source>
</evidence>
<evidence type="ECO:0000313" key="4">
    <source>
        <dbReference type="EMBL" id="CAB4157163.1"/>
    </source>
</evidence>
<keyword evidence="1" id="KW-0175">Coiled coil</keyword>
<gene>
    <name evidence="4" type="ORF">UFOVP688_5</name>
</gene>
<dbReference type="PROSITE" id="PS51782">
    <property type="entry name" value="LYSM"/>
    <property type="match status" value="1"/>
</dbReference>
<feature type="region of interest" description="Disordered" evidence="2">
    <location>
        <begin position="530"/>
        <end position="554"/>
    </location>
</feature>
<sequence length="682" mass="71273">MAINVPIVSQYNDKGVKDANKSLGGFDKSIKNLGKSIAGVFAAQKVVSFFASSVRGAMEDQKAQIQLEKSIRNTTTATSAQINGLRSFIQTTQFSTGVLDDQLRPALNRLVLATGDVEQSQKLLTLALDVSAGTGKDLESVTTALSKAAGGQYTALQRLGVGLDKNIFATKDLDLITGTLSAKFSGQAAAAAATFGGQIKILTAYFDDAKETIGYGFIQALELFSGQGGAAQAFGKGLQQIAEYLADVIVGIAATIKEVQNFTSSLETNYPGLYRWVQALGNVAVLIFKLGTLPLNFFNDVGEKTRDLAQTNKLAGDRYQLMAEKLYGFKTAVDGANPVVDKATKALKGLNDAQKAVINSNIKLQDSIVNNLQTSLSSAENSLNDVTNKFEDLRNTISGSVTDVVDFGKAIETENFIEAITKQAQDATSFADKVKQLIQIGLSERGIRELLDAGFEAGSLIADQLIAGGATVVRQINTLLDSVNMVAETVGTLGAETFYQQGVTQGEALVAGIKAALESAKAELDRLRESLTGSGTSGAGGTGGTDTTGINTSKTVTVKPGDTLSKIAAANKVSLQAVLDANAKFKNDPKYNGGSTIFSGTTVKIPRLAKGGIVLGPTNALIGEAGPEAVIPLSGANSVGMGSTFNITVNAGIGTDGAVVGRQIVDAIRKYERSSGQVFARV</sequence>
<protein>
    <submittedName>
        <fullName evidence="4">LysM domain</fullName>
    </submittedName>
</protein>
<dbReference type="InterPro" id="IPR018392">
    <property type="entry name" value="LysM"/>
</dbReference>
<dbReference type="Gene3D" id="3.10.350.10">
    <property type="entry name" value="LysM domain"/>
    <property type="match status" value="1"/>
</dbReference>
<dbReference type="Pfam" id="PF01476">
    <property type="entry name" value="LysM"/>
    <property type="match status" value="1"/>
</dbReference>
<dbReference type="SUPFAM" id="SSF54106">
    <property type="entry name" value="LysM domain"/>
    <property type="match status" value="1"/>
</dbReference>
<accession>A0A6J5NE48</accession>
<dbReference type="CDD" id="cd00118">
    <property type="entry name" value="LysM"/>
    <property type="match status" value="1"/>
</dbReference>
<feature type="domain" description="LysM" evidence="3">
    <location>
        <begin position="554"/>
        <end position="605"/>
    </location>
</feature>
<dbReference type="SMART" id="SM00257">
    <property type="entry name" value="LysM"/>
    <property type="match status" value="1"/>
</dbReference>
<feature type="coiled-coil region" evidence="1">
    <location>
        <begin position="369"/>
        <end position="396"/>
    </location>
</feature>
<evidence type="ECO:0000256" key="2">
    <source>
        <dbReference type="SAM" id="MobiDB-lite"/>
    </source>
</evidence>
<reference evidence="4" key="1">
    <citation type="submission" date="2020-04" db="EMBL/GenBank/DDBJ databases">
        <authorList>
            <person name="Chiriac C."/>
            <person name="Salcher M."/>
            <person name="Ghai R."/>
            <person name="Kavagutti S V."/>
        </authorList>
    </citation>
    <scope>NUCLEOTIDE SEQUENCE</scope>
</reference>
<feature type="compositionally biased region" description="Gly residues" evidence="2">
    <location>
        <begin position="535"/>
        <end position="546"/>
    </location>
</feature>
<proteinExistence type="predicted"/>
<dbReference type="EMBL" id="LR796659">
    <property type="protein sequence ID" value="CAB4157163.1"/>
    <property type="molecule type" value="Genomic_DNA"/>
</dbReference>
<organism evidence="4">
    <name type="scientific">uncultured Caudovirales phage</name>
    <dbReference type="NCBI Taxonomy" id="2100421"/>
    <lineage>
        <taxon>Viruses</taxon>
        <taxon>Duplodnaviria</taxon>
        <taxon>Heunggongvirae</taxon>
        <taxon>Uroviricota</taxon>
        <taxon>Caudoviricetes</taxon>
        <taxon>Peduoviridae</taxon>
        <taxon>Maltschvirus</taxon>
        <taxon>Maltschvirus maltsch</taxon>
    </lineage>
</organism>
<name>A0A6J5NE48_9CAUD</name>
<dbReference type="InterPro" id="IPR036779">
    <property type="entry name" value="LysM_dom_sf"/>
</dbReference>
<evidence type="ECO:0000256" key="1">
    <source>
        <dbReference type="SAM" id="Coils"/>
    </source>
</evidence>